<dbReference type="KEGG" id="blac:94346642"/>
<reference evidence="1 2" key="1">
    <citation type="journal article" date="2021" name="Genome Biol.">
        <title>AFLAP: assembly-free linkage analysis pipeline using k-mers from genome sequencing data.</title>
        <authorList>
            <person name="Fletcher K."/>
            <person name="Zhang L."/>
            <person name="Gil J."/>
            <person name="Han R."/>
            <person name="Cavanaugh K."/>
            <person name="Michelmore R."/>
        </authorList>
    </citation>
    <scope>NUCLEOTIDE SEQUENCE [LARGE SCALE GENOMIC DNA]</scope>
    <source>
        <strain evidence="1 2">SF5</strain>
    </source>
</reference>
<protein>
    <submittedName>
        <fullName evidence="1">Uncharacterized protein</fullName>
    </submittedName>
</protein>
<accession>A0A976FMT7</accession>
<name>A0A976FMT7_BRELC</name>
<gene>
    <name evidence="1" type="ORF">CCR75_002874</name>
</gene>
<sequence>MALTSSTRNSWAWRRKLALGIIYHSKSVFAMTLDVFLQDDATQFKDMLRDRMSRRPRLNECETREAGAIGSLDSPLLN</sequence>
<dbReference type="Proteomes" id="UP000294530">
    <property type="component" value="Unassembled WGS sequence"/>
</dbReference>
<dbReference type="GeneID" id="94346642"/>
<organism evidence="1 2">
    <name type="scientific">Bremia lactucae</name>
    <name type="common">Lettuce downy mildew</name>
    <dbReference type="NCBI Taxonomy" id="4779"/>
    <lineage>
        <taxon>Eukaryota</taxon>
        <taxon>Sar</taxon>
        <taxon>Stramenopiles</taxon>
        <taxon>Oomycota</taxon>
        <taxon>Peronosporomycetes</taxon>
        <taxon>Peronosporales</taxon>
        <taxon>Peronosporaceae</taxon>
        <taxon>Bremia</taxon>
    </lineage>
</organism>
<dbReference type="RefSeq" id="XP_067818898.1">
    <property type="nucleotide sequence ID" value="XM_067960971.1"/>
</dbReference>
<proteinExistence type="predicted"/>
<dbReference type="AlphaFoldDB" id="A0A976FMT7"/>
<dbReference type="EMBL" id="SHOA02000002">
    <property type="protein sequence ID" value="TDH69399.1"/>
    <property type="molecule type" value="Genomic_DNA"/>
</dbReference>
<keyword evidence="2" id="KW-1185">Reference proteome</keyword>
<comment type="caution">
    <text evidence="1">The sequence shown here is derived from an EMBL/GenBank/DDBJ whole genome shotgun (WGS) entry which is preliminary data.</text>
</comment>
<evidence type="ECO:0000313" key="2">
    <source>
        <dbReference type="Proteomes" id="UP000294530"/>
    </source>
</evidence>
<evidence type="ECO:0000313" key="1">
    <source>
        <dbReference type="EMBL" id="TDH69399.1"/>
    </source>
</evidence>